<evidence type="ECO:0008006" key="5">
    <source>
        <dbReference type="Google" id="ProtNLM"/>
    </source>
</evidence>
<dbReference type="Proteomes" id="UP000002043">
    <property type="component" value="Chromosome"/>
</dbReference>
<dbReference type="EMBL" id="CP001931">
    <property type="protein sequence ID" value="ADC90223.1"/>
    <property type="molecule type" value="Genomic_DNA"/>
</dbReference>
<feature type="chain" id="PRO_5003050584" description="Lipoprotein" evidence="2">
    <location>
        <begin position="24"/>
        <end position="86"/>
    </location>
</feature>
<reference evidence="4" key="1">
    <citation type="journal article" date="2010" name="Stand. Genomic Sci.">
        <title>Complete genome sequence of Thermocrinis albus type strain (HI 11/12T).</title>
        <authorList>
            <person name="Wirth R."/>
            <person name="Sikorski J."/>
            <person name="Brambilla E."/>
            <person name="Misra M."/>
            <person name="Lapidus A."/>
            <person name="Copeland A."/>
            <person name="Nolan M."/>
            <person name="Lucas S."/>
            <person name="Chen F."/>
            <person name="Tice H."/>
            <person name="Cheng J.F."/>
            <person name="Han C."/>
            <person name="Detter J.C."/>
            <person name="Tapia R."/>
            <person name="Bruce D."/>
            <person name="Goodwin L."/>
            <person name="Pitluck S."/>
            <person name="Pati A."/>
            <person name="Anderson I."/>
            <person name="Ivanova N."/>
            <person name="Mavromatis K."/>
            <person name="Mikhailova N."/>
            <person name="Chen A."/>
            <person name="Palaniappan K."/>
            <person name="Bilek Y."/>
            <person name="Hader T."/>
            <person name="Land M."/>
            <person name="Hauser L."/>
            <person name="Chang Y.J."/>
            <person name="Jeffries C.D."/>
            <person name="Tindall B.J."/>
            <person name="Rohde M."/>
            <person name="Goker M."/>
            <person name="Bristow J."/>
            <person name="Eisen J.A."/>
            <person name="Markowitz V."/>
            <person name="Hugenholtz P."/>
            <person name="Kyrpides N.C."/>
            <person name="Klenk H.P."/>
        </authorList>
    </citation>
    <scope>NUCLEOTIDE SEQUENCE [LARGE SCALE GENOMIC DNA]</scope>
    <source>
        <strain evidence="4">DSM 14484 / JCM 11386 / HI 11/12</strain>
    </source>
</reference>
<dbReference type="AlphaFoldDB" id="D3SN93"/>
<keyword evidence="4" id="KW-1185">Reference proteome</keyword>
<evidence type="ECO:0000256" key="1">
    <source>
        <dbReference type="SAM" id="Phobius"/>
    </source>
</evidence>
<organism evidence="3 4">
    <name type="scientific">Thermocrinis albus (strain DSM 14484 / JCM 11386 / HI 11/12)</name>
    <dbReference type="NCBI Taxonomy" id="638303"/>
    <lineage>
        <taxon>Bacteria</taxon>
        <taxon>Pseudomonadati</taxon>
        <taxon>Aquificota</taxon>
        <taxon>Aquificia</taxon>
        <taxon>Aquificales</taxon>
        <taxon>Aquificaceae</taxon>
        <taxon>Thermocrinis</taxon>
    </lineage>
</organism>
<evidence type="ECO:0000313" key="3">
    <source>
        <dbReference type="EMBL" id="ADC90223.1"/>
    </source>
</evidence>
<keyword evidence="1" id="KW-0472">Membrane</keyword>
<feature type="transmembrane region" description="Helical" evidence="1">
    <location>
        <begin position="47"/>
        <end position="68"/>
    </location>
</feature>
<dbReference type="HOGENOM" id="CLU_2496849_0_0_0"/>
<sequence>MRVLKLGLLISCAFLPTSCFLVAETAQRSIDAGRLTINQTPMTTTGAVGGIVAGTLVGILLSPIANAIDEKKHKSLSFLLRDGKST</sequence>
<evidence type="ECO:0000313" key="4">
    <source>
        <dbReference type="Proteomes" id="UP000002043"/>
    </source>
</evidence>
<keyword evidence="1" id="KW-1133">Transmembrane helix</keyword>
<evidence type="ECO:0000256" key="2">
    <source>
        <dbReference type="SAM" id="SignalP"/>
    </source>
</evidence>
<dbReference type="KEGG" id="tal:Thal_1595"/>
<gene>
    <name evidence="3" type="ordered locus">Thal_1595</name>
</gene>
<protein>
    <recommendedName>
        <fullName evidence="5">Lipoprotein</fullName>
    </recommendedName>
</protein>
<keyword evidence="1" id="KW-0812">Transmembrane</keyword>
<feature type="signal peptide" evidence="2">
    <location>
        <begin position="1"/>
        <end position="23"/>
    </location>
</feature>
<dbReference type="STRING" id="638303.Thal_1595"/>
<dbReference type="RefSeq" id="WP_012992629.1">
    <property type="nucleotide sequence ID" value="NC_013894.1"/>
</dbReference>
<proteinExistence type="predicted"/>
<keyword evidence="2" id="KW-0732">Signal</keyword>
<accession>D3SN93</accession>
<name>D3SN93_THEAH</name>